<feature type="compositionally biased region" description="Basic and acidic residues" evidence="1">
    <location>
        <begin position="457"/>
        <end position="477"/>
    </location>
</feature>
<dbReference type="InterPro" id="IPR051342">
    <property type="entry name" value="PDZ_scaffold"/>
</dbReference>
<dbReference type="InterPro" id="IPR036034">
    <property type="entry name" value="PDZ_sf"/>
</dbReference>
<dbReference type="Proteomes" id="UP000001819">
    <property type="component" value="Chromosome 3"/>
</dbReference>
<reference evidence="4" key="2">
    <citation type="submission" date="2025-08" db="UniProtKB">
        <authorList>
            <consortium name="RefSeq"/>
        </authorList>
    </citation>
    <scope>IDENTIFICATION</scope>
    <source>
        <strain evidence="4">MV-25-SWS-2005</strain>
        <tissue evidence="4">Whole body</tissue>
    </source>
</reference>
<dbReference type="CDD" id="cd23064">
    <property type="entry name" value="PDZ3_INAD-like"/>
    <property type="match status" value="1"/>
</dbReference>
<evidence type="ECO:0000313" key="4">
    <source>
        <dbReference type="RefSeq" id="XP_001361887.3"/>
    </source>
</evidence>
<organism evidence="3 4">
    <name type="scientific">Drosophila pseudoobscura pseudoobscura</name>
    <name type="common">Fruit fly</name>
    <dbReference type="NCBI Taxonomy" id="46245"/>
    <lineage>
        <taxon>Eukaryota</taxon>
        <taxon>Metazoa</taxon>
        <taxon>Ecdysozoa</taxon>
        <taxon>Arthropoda</taxon>
        <taxon>Hexapoda</taxon>
        <taxon>Insecta</taxon>
        <taxon>Pterygota</taxon>
        <taxon>Neoptera</taxon>
        <taxon>Endopterygota</taxon>
        <taxon>Diptera</taxon>
        <taxon>Brachycera</taxon>
        <taxon>Muscomorpha</taxon>
        <taxon>Ephydroidea</taxon>
        <taxon>Drosophilidae</taxon>
        <taxon>Drosophila</taxon>
        <taxon>Sophophora</taxon>
    </lineage>
</organism>
<keyword evidence="3" id="KW-1185">Reference proteome</keyword>
<evidence type="ECO:0000313" key="3">
    <source>
        <dbReference type="Proteomes" id="UP000001819"/>
    </source>
</evidence>
<evidence type="ECO:0000259" key="2">
    <source>
        <dbReference type="PROSITE" id="PS50106"/>
    </source>
</evidence>
<dbReference type="PANTHER" id="PTHR19964:SF93">
    <property type="entry name" value="INACTIVATION-NO-AFTER-POTENTIAL D PROTEIN"/>
    <property type="match status" value="1"/>
</dbReference>
<dbReference type="FunCoup" id="A0A6I8UW93">
    <property type="interactions" value="38"/>
</dbReference>
<feature type="domain" description="PDZ" evidence="2">
    <location>
        <begin position="586"/>
        <end position="666"/>
    </location>
</feature>
<evidence type="ECO:0000256" key="1">
    <source>
        <dbReference type="SAM" id="MobiDB-lite"/>
    </source>
</evidence>
<dbReference type="SMART" id="SM00228">
    <property type="entry name" value="PDZ"/>
    <property type="match status" value="5"/>
</dbReference>
<gene>
    <name evidence="4" type="primary">inaD</name>
</gene>
<dbReference type="Pfam" id="PF00595">
    <property type="entry name" value="PDZ"/>
    <property type="match status" value="5"/>
</dbReference>
<dbReference type="CDD" id="cd23065">
    <property type="entry name" value="PDZ4_INAD-like"/>
    <property type="match status" value="1"/>
</dbReference>
<dbReference type="InterPro" id="IPR001478">
    <property type="entry name" value="PDZ"/>
</dbReference>
<dbReference type="Gene3D" id="2.30.42.10">
    <property type="match status" value="5"/>
</dbReference>
<dbReference type="KEGG" id="dpo:4805492"/>
<dbReference type="RefSeq" id="XP_001361887.3">
    <property type="nucleotide sequence ID" value="XM_001361850.4"/>
</dbReference>
<protein>
    <submittedName>
        <fullName evidence="4">Inactivation-no-after-potential D protein</fullName>
    </submittedName>
</protein>
<dbReference type="CDD" id="cd23063">
    <property type="entry name" value="PDZ1_INAD-like"/>
    <property type="match status" value="1"/>
</dbReference>
<feature type="region of interest" description="Disordered" evidence="1">
    <location>
        <begin position="457"/>
        <end position="484"/>
    </location>
</feature>
<proteinExistence type="predicted"/>
<feature type="domain" description="PDZ" evidence="2">
    <location>
        <begin position="251"/>
        <end position="334"/>
    </location>
</feature>
<dbReference type="PROSITE" id="PS50106">
    <property type="entry name" value="PDZ"/>
    <property type="match status" value="5"/>
</dbReference>
<feature type="domain" description="PDZ" evidence="2">
    <location>
        <begin position="366"/>
        <end position="450"/>
    </location>
</feature>
<dbReference type="InParanoid" id="A0A6I8UW93"/>
<dbReference type="CDD" id="cd23066">
    <property type="entry name" value="PDZ5_INAD-like"/>
    <property type="match status" value="1"/>
</dbReference>
<dbReference type="SUPFAM" id="SSF50156">
    <property type="entry name" value="PDZ domain-like"/>
    <property type="match status" value="5"/>
</dbReference>
<feature type="domain" description="PDZ" evidence="2">
    <location>
        <begin position="17"/>
        <end position="106"/>
    </location>
</feature>
<dbReference type="PANTHER" id="PTHR19964">
    <property type="entry name" value="MULTIPLE PDZ DOMAIN PROTEIN"/>
    <property type="match status" value="1"/>
</dbReference>
<dbReference type="AlphaFoldDB" id="A0A6I8UW93"/>
<feature type="domain" description="PDZ" evidence="2">
    <location>
        <begin position="491"/>
        <end position="554"/>
    </location>
</feature>
<sequence>MVQFQGKAGAAGELIHMVTLDKTGKKSFGICIVRGEVKDSPNTKTTGIFIKGIVPDSPAHLCGRLKVGDRILSLNGKDVRHSTEQAVIDLIKEADFKIDLEIQTFDKSEEQAKTDPRSNGYMQAKNKFNQDQVPVNTMGMGQSMGQGQGQGQGQGMGMNRQPTMQKRNQTFTASMRNKHAASNYADEDDEDTRDMTGRIRTEAGYEIDRASAGNCKLNKQEKERDKEQEDEFGYTMAKINKRYNMMKDLRRIEVQRPASKPLGIALAGHKDRQKMACFVAGVDTNGTFASVDFKAGDEIVEVNGNVLKNRCHLNASAIFKNVEGEKLVLITSRRKPNDEGMCVKPIKKFPTSSDETKFIFDQYPKARSVQVRKEGFLGIMVIYGKHVEVGNGIFISDLREGSNAEAAGVKVGDMLLSINQDVTLESNYDEATGLIKRAEGVVTMILLTLKSEDSIRAEKEAEDKKKEEAKKEAEKPQEPATAEIKPNKKILIEVKVEKKPLGVIVAGGKNNHVKTGCVITHIYPEGALAADNRLKIFDHITDVNGKPVHVANMTTLKVHQLFHVTYERTVNFTVFRADPPELDKFNVELMKKAGKELGLSLSPNEFGCTIADIVQGQYPEIDSKLQRGDIITKFNGDALEGLTFQVCYALFKGANGKISMEVTRPKPTLRTEAPK</sequence>
<accession>A0A6I8UW93</accession>
<reference evidence="3" key="1">
    <citation type="submission" date="2024-06" db="UniProtKB">
        <authorList>
            <consortium name="RefSeq"/>
        </authorList>
    </citation>
    <scope>NUCLEOTIDE SEQUENCE [LARGE SCALE GENOMIC DNA]</scope>
    <source>
        <strain evidence="3">MV2-25</strain>
    </source>
</reference>
<name>A0A6I8UW93_DROPS</name>